<evidence type="ECO:0000313" key="2">
    <source>
        <dbReference type="EMBL" id="EGT40940.1"/>
    </source>
</evidence>
<organism evidence="3">
    <name type="scientific">Caenorhabditis brenneri</name>
    <name type="common">Nematode worm</name>
    <dbReference type="NCBI Taxonomy" id="135651"/>
    <lineage>
        <taxon>Eukaryota</taxon>
        <taxon>Metazoa</taxon>
        <taxon>Ecdysozoa</taxon>
        <taxon>Nematoda</taxon>
        <taxon>Chromadorea</taxon>
        <taxon>Rhabditida</taxon>
        <taxon>Rhabditina</taxon>
        <taxon>Rhabditomorpha</taxon>
        <taxon>Rhabditoidea</taxon>
        <taxon>Rhabditidae</taxon>
        <taxon>Peloderinae</taxon>
        <taxon>Caenorhabditis</taxon>
    </lineage>
</organism>
<evidence type="ECO:0000313" key="3">
    <source>
        <dbReference type="Proteomes" id="UP000008068"/>
    </source>
</evidence>
<gene>
    <name evidence="2" type="ORF">CAEBREN_04451</name>
</gene>
<feature type="compositionally biased region" description="Basic and acidic residues" evidence="1">
    <location>
        <begin position="1"/>
        <end position="18"/>
    </location>
</feature>
<proteinExistence type="predicted"/>
<reference evidence="3" key="1">
    <citation type="submission" date="2011-07" db="EMBL/GenBank/DDBJ databases">
        <authorList>
            <consortium name="Caenorhabditis brenneri Sequencing and Analysis Consortium"/>
            <person name="Wilson R.K."/>
        </authorList>
    </citation>
    <scope>NUCLEOTIDE SEQUENCE [LARGE SCALE GENOMIC DNA]</scope>
    <source>
        <strain evidence="3">PB2801</strain>
    </source>
</reference>
<dbReference type="HOGENOM" id="CLU_1705792_0_0_1"/>
<feature type="region of interest" description="Disordered" evidence="1">
    <location>
        <begin position="1"/>
        <end position="22"/>
    </location>
</feature>
<dbReference type="Proteomes" id="UP000008068">
    <property type="component" value="Unassembled WGS sequence"/>
</dbReference>
<protein>
    <submittedName>
        <fullName evidence="2">Uncharacterized protein</fullName>
    </submittedName>
</protein>
<evidence type="ECO:0000256" key="1">
    <source>
        <dbReference type="SAM" id="MobiDB-lite"/>
    </source>
</evidence>
<sequence length="154" mass="18685">MSSVPEKEKEKDPDEKPKKEKKRKLWLYRRKVISVDDTYLTFEDEGQIDQWYINYRVLRSPDYRKWLVDSGYWIPSMDLKELFFTIDPEEYTVEEDEEAGGVASEQAESLEERMKKLKAQQQGNFKKYYERKEAIEKIRKSKNSKSKVKKIRWK</sequence>
<dbReference type="AlphaFoldDB" id="G0MQ80"/>
<keyword evidence="3" id="KW-1185">Reference proteome</keyword>
<dbReference type="EMBL" id="GL379806">
    <property type="protein sequence ID" value="EGT40940.1"/>
    <property type="molecule type" value="Genomic_DNA"/>
</dbReference>
<name>G0MQ80_CAEBE</name>
<accession>G0MQ80</accession>
<dbReference type="InParanoid" id="G0MQ80"/>